<feature type="region of interest" description="Disordered" evidence="13">
    <location>
        <begin position="727"/>
        <end position="775"/>
    </location>
</feature>
<dbReference type="GO" id="GO:0043130">
    <property type="term" value="F:ubiquitin binding"/>
    <property type="evidence" value="ECO:0007669"/>
    <property type="project" value="TreeGrafter"/>
</dbReference>
<evidence type="ECO:0000256" key="9">
    <source>
        <dbReference type="ARBA" id="ARBA00022786"/>
    </source>
</evidence>
<dbReference type="InterPro" id="IPR051628">
    <property type="entry name" value="LUBAC_E3_Ligases"/>
</dbReference>
<dbReference type="PROSITE" id="PS01358">
    <property type="entry name" value="ZF_RANBP2_1"/>
    <property type="match status" value="1"/>
</dbReference>
<dbReference type="PROSITE" id="PS50053">
    <property type="entry name" value="UBIQUITIN_2"/>
    <property type="match status" value="1"/>
</dbReference>
<dbReference type="GeneID" id="111246938"/>
<keyword evidence="7" id="KW-0677">Repeat</keyword>
<protein>
    <recommendedName>
        <fullName evidence="3">RanBP-type and C3HC4-type zinc finger-containing protein 1</fullName>
    </recommendedName>
</protein>
<feature type="region of interest" description="Disordered" evidence="13">
    <location>
        <begin position="792"/>
        <end position="819"/>
    </location>
</feature>
<feature type="region of interest" description="Disordered" evidence="13">
    <location>
        <begin position="1258"/>
        <end position="1300"/>
    </location>
</feature>
<feature type="compositionally biased region" description="Basic residues" evidence="13">
    <location>
        <begin position="287"/>
        <end position="297"/>
    </location>
</feature>
<dbReference type="EnsemblMetazoa" id="XM_022797351">
    <property type="protein sequence ID" value="XP_022653086"/>
    <property type="gene ID" value="LOC111246938"/>
</dbReference>
<dbReference type="PROSITE" id="PS50089">
    <property type="entry name" value="ZF_RING_2"/>
    <property type="match status" value="1"/>
</dbReference>
<feature type="region of interest" description="Disordered" evidence="13">
    <location>
        <begin position="448"/>
        <end position="555"/>
    </location>
</feature>
<evidence type="ECO:0000259" key="14">
    <source>
        <dbReference type="PROSITE" id="PS50053"/>
    </source>
</evidence>
<dbReference type="InterPro" id="IPR001876">
    <property type="entry name" value="Znf_RanBP2"/>
</dbReference>
<dbReference type="InterPro" id="IPR047558">
    <property type="entry name" value="BRcat_RBR_HOIL1"/>
</dbReference>
<dbReference type="Pfam" id="PF13445">
    <property type="entry name" value="zf-RING_UBOX"/>
    <property type="match status" value="1"/>
</dbReference>
<dbReference type="InterPro" id="IPR001841">
    <property type="entry name" value="Znf_RING"/>
</dbReference>
<sequence length="1703" mass="186378">MDYRYKEDIPAGLLRDSIISYGPLGPLLTLGDRVVWVLRDGPQFGWVRWVGRLPDVTDDGWTIGVEFDNPVGSGDGRFAGKRYFFGRHDHALFLPNTNLMRADEYHLQVAKYDGFGLGNQKVLVPPYTTLPPRTNQLTNGADNEPQSEPCSANATPVQNKRSMFRAFKLKKSKSLQETVEASESGYENVGSGTHGSGEPQVDPSRELMRKEKFHFHLLPLRFPKSQSNSSVSSAPPNFGPPRIAGVEQDAENSSLSGEDGSLMSCLPSLGGSLLRRRKKDNGSGGARPKKAKQKLKKRANEQTPPFAFLTTSHESKLCGNGSGATGNMADSNNSNLVSNAPEDSLVVNASSSRQFAVLQQYRDSLEARSTPRLEKKLPYLANPQPGTSAEIQLHQFDSHSSTVMNSSQQVRHTSLNQLEQRRSLLTPIIPPEDDFEYLDMQDRRSNSLQITRDRSPIAFPGEPSSLPFHSAAEADSHVIKKKKKRRAPAPPPPEPGIRPSTGAGSGLQVGYRGSAGATGSLGARSSSSECSSAQRRIKKRAPSPPRCQRESTSLPTLTLDQVASAVAIIPPSSLGSLSDSGASAATAAPDSPRLNDLSRIDEDTESDFEYVLKRSDSKVNELVDAFHRLTEDSGDLSPEVKSDDGTLTPLIFRGGEKSAYGSGGLSDASFSSSTSTKWRYVDVSDSMSVDSNTSEVLLGAGRGIRRDSVSEYRLEFERRRAFYEPKNRAGSVGRNSAGGSTGSGPRSNRHSRSFEEPTLNGPTASTANASSGSYGVASGATMSFRDILKSQSNTSIASKGSTGSDKRPPIHPDSPTGGRQLLYKQLESAISKGEHDRAASLARQLALNKKKLPTITVNLYVEDKVSHIGPIRLNLNPAIKLCQLKQKIQADYRFPEDRQRWVIGKGLAVDNDRTLNELGVDKNDANLFLYLGSSSKYSGGRYPGTPKSLPKKFLESFPSSIRHILPENKARPATPPLQRAESVDSDEMWHTTADLQSSSLASSTARVRKRRQVIKLQTDQGVDKLNKLLKSQDTLKGWKCDLCGMLNRRAGLECVMCGSLNSVTGNEADDELFEGSLDDIVNLDRLSINKVTGDKISLDLSQTRDRLGAQQQGPEASCSKPPISPKSRSVSGSPPLSPTFAKSLQPASVPVSVSDNRSLSPMQRSPSAKSQIPRPIFVCENSPSPPKPIHSKTPPLAEAIWHINPSFEGNAVTNLTADLAVEEDFDISSESGSDTTSVNSLEVNEKMFELSDGDEVGHITDELGLNDPNAPSTSKDRPGSVIYRQNGEGQANGFVETRGERPTTAIFRPAEVSSAFKAEGAIKAMEMKHVVEEPARCISETTLAVQPQRAVLHMETGARPKQANIVKLKTTNPPAVPFKPLVTIQPWVSRCETKKREQGDREIFNVEVAATRNLFEEAKHTADIVERPLKAAEVKADLNEALETLRSLAESPKDYLKLMQLDEHDIVANSDRFECPVCLMPVEPAEGVVLRDCLHSFCKDCLVNAVSFSTDATVNCPFMNDDYSCESLLQEREIKALVSEDVYEKHLKRSMKQAETAAKNSFHCKTPDCPGWCFFEDNVNNFDCPVCTKRNCLTCQAIHHPLNCLQYQDHLELDAELTEDAKKTKAFLEDMVRCNDAMHCPQCRIILIRKWGCDWVQCSMCKTEICWVTKGPRWGPLGRGDTSGGCRCGIKGIKCHPKCTYCH</sequence>
<dbReference type="GO" id="GO:0008270">
    <property type="term" value="F:zinc ion binding"/>
    <property type="evidence" value="ECO:0007669"/>
    <property type="project" value="UniProtKB-KW"/>
</dbReference>
<feature type="compositionally biased region" description="Polar residues" evidence="13">
    <location>
        <begin position="399"/>
        <end position="418"/>
    </location>
</feature>
<dbReference type="OrthoDB" id="261960at2759"/>
<dbReference type="InterPro" id="IPR013083">
    <property type="entry name" value="Znf_RING/FYVE/PHD"/>
</dbReference>
<dbReference type="Gene3D" id="3.30.40.10">
    <property type="entry name" value="Zinc/RING finger domain, C3HC4 (zinc finger)"/>
    <property type="match status" value="1"/>
</dbReference>
<evidence type="ECO:0000256" key="11">
    <source>
        <dbReference type="ARBA" id="ARBA00023186"/>
    </source>
</evidence>
<dbReference type="SUPFAM" id="SSF54236">
    <property type="entry name" value="Ubiquitin-like"/>
    <property type="match status" value="1"/>
</dbReference>
<dbReference type="GO" id="GO:0071797">
    <property type="term" value="C:LUBAC complex"/>
    <property type="evidence" value="ECO:0007669"/>
    <property type="project" value="TreeGrafter"/>
</dbReference>
<name>A0A7M7JJE8_VARDE</name>
<dbReference type="InParanoid" id="A0A7M7JJE8"/>
<keyword evidence="6" id="KW-0479">Metal-binding</keyword>
<reference evidence="18" key="1">
    <citation type="submission" date="2021-01" db="UniProtKB">
        <authorList>
            <consortium name="EnsemblMetazoa"/>
        </authorList>
    </citation>
    <scope>IDENTIFICATION</scope>
</reference>
<dbReference type="KEGG" id="vde:111246938"/>
<feature type="region of interest" description="Disordered" evidence="13">
    <location>
        <begin position="134"/>
        <end position="155"/>
    </location>
</feature>
<feature type="compositionally biased region" description="Low complexity" evidence="13">
    <location>
        <begin position="512"/>
        <end position="534"/>
    </location>
</feature>
<accession>A0A7M7JJE8</accession>
<feature type="region of interest" description="Disordered" evidence="13">
    <location>
        <begin position="224"/>
        <end position="302"/>
    </location>
</feature>
<feature type="region of interest" description="Disordered" evidence="13">
    <location>
        <begin position="178"/>
        <end position="203"/>
    </location>
</feature>
<feature type="region of interest" description="Disordered" evidence="13">
    <location>
        <begin position="1105"/>
        <end position="1171"/>
    </location>
</feature>
<dbReference type="CDD" id="cd16633">
    <property type="entry name" value="mRING-HC-C3HC3D_RBR_HOIL1"/>
    <property type="match status" value="1"/>
</dbReference>
<dbReference type="RefSeq" id="XP_022653085.1">
    <property type="nucleotide sequence ID" value="XM_022797350.1"/>
</dbReference>
<evidence type="ECO:0000256" key="7">
    <source>
        <dbReference type="ARBA" id="ARBA00022737"/>
    </source>
</evidence>
<dbReference type="InterPro" id="IPR000626">
    <property type="entry name" value="Ubiquitin-like_dom"/>
</dbReference>
<dbReference type="PROSITE" id="PS00518">
    <property type="entry name" value="ZF_RING_1"/>
    <property type="match status" value="1"/>
</dbReference>
<feature type="domain" description="Ubiquitin-like" evidence="14">
    <location>
        <begin position="855"/>
        <end position="924"/>
    </location>
</feature>
<evidence type="ECO:0000256" key="4">
    <source>
        <dbReference type="ARBA" id="ARBA00022553"/>
    </source>
</evidence>
<comment type="similarity">
    <text evidence="2">Belongs to the RBR family.</text>
</comment>
<evidence type="ECO:0000256" key="5">
    <source>
        <dbReference type="ARBA" id="ARBA00022679"/>
    </source>
</evidence>
<dbReference type="GO" id="GO:0009893">
    <property type="term" value="P:positive regulation of metabolic process"/>
    <property type="evidence" value="ECO:0007669"/>
    <property type="project" value="UniProtKB-ARBA"/>
</dbReference>
<dbReference type="RefSeq" id="XP_022653088.1">
    <property type="nucleotide sequence ID" value="XM_022797353.1"/>
</dbReference>
<evidence type="ECO:0000256" key="2">
    <source>
        <dbReference type="ARBA" id="ARBA00008278"/>
    </source>
</evidence>
<dbReference type="InterPro" id="IPR047559">
    <property type="entry name" value="HOIL1_RBR_mRING-HC-C3HC3D"/>
</dbReference>
<evidence type="ECO:0000313" key="19">
    <source>
        <dbReference type="Proteomes" id="UP000594260"/>
    </source>
</evidence>
<evidence type="ECO:0000259" key="15">
    <source>
        <dbReference type="PROSITE" id="PS50089"/>
    </source>
</evidence>
<dbReference type="EnsemblMetazoa" id="XM_022797352">
    <property type="protein sequence ID" value="XP_022653087"/>
    <property type="gene ID" value="LOC111246938"/>
</dbReference>
<evidence type="ECO:0000259" key="16">
    <source>
        <dbReference type="PROSITE" id="PS50245"/>
    </source>
</evidence>
<dbReference type="SMART" id="SM00184">
    <property type="entry name" value="RING"/>
    <property type="match status" value="1"/>
</dbReference>
<evidence type="ECO:0000256" key="3">
    <source>
        <dbReference type="ARBA" id="ARBA00017887"/>
    </source>
</evidence>
<dbReference type="InterPro" id="IPR029071">
    <property type="entry name" value="Ubiquitin-like_domsf"/>
</dbReference>
<evidence type="ECO:0000256" key="1">
    <source>
        <dbReference type="ARBA" id="ARBA00004906"/>
    </source>
</evidence>
<dbReference type="PROSITE" id="PS51873">
    <property type="entry name" value="TRIAD"/>
    <property type="match status" value="1"/>
</dbReference>
<evidence type="ECO:0000256" key="10">
    <source>
        <dbReference type="ARBA" id="ARBA00022833"/>
    </source>
</evidence>
<dbReference type="FunFam" id="3.30.40.10:FF:000137">
    <property type="entry name" value="RanBP-type and C3HC4-type zinc finger-containing protein 1"/>
    <property type="match status" value="1"/>
</dbReference>
<feature type="compositionally biased region" description="Polar residues" evidence="13">
    <location>
        <begin position="733"/>
        <end position="746"/>
    </location>
</feature>
<dbReference type="GO" id="GO:0004842">
    <property type="term" value="F:ubiquitin-protein transferase activity"/>
    <property type="evidence" value="ECO:0007669"/>
    <property type="project" value="TreeGrafter"/>
</dbReference>
<keyword evidence="4" id="KW-0597">Phosphoprotein</keyword>
<comment type="pathway">
    <text evidence="1">Protein modification; protein ubiquitination.</text>
</comment>
<dbReference type="CDD" id="cd20345">
    <property type="entry name" value="BRcat_RBR_HOIL1"/>
    <property type="match status" value="1"/>
</dbReference>
<dbReference type="EnsemblMetazoa" id="XM_022797350">
    <property type="protein sequence ID" value="XP_022653085"/>
    <property type="gene ID" value="LOC111246938"/>
</dbReference>
<dbReference type="Gene3D" id="3.10.20.90">
    <property type="entry name" value="Phosphatidylinositol 3-kinase Catalytic Subunit, Chain A, domain 1"/>
    <property type="match status" value="1"/>
</dbReference>
<feature type="compositionally biased region" description="Polar residues" evidence="13">
    <location>
        <begin position="792"/>
        <end position="803"/>
    </location>
</feature>
<dbReference type="RefSeq" id="XP_022653086.1">
    <property type="nucleotide sequence ID" value="XM_022797351.1"/>
</dbReference>
<evidence type="ECO:0000313" key="18">
    <source>
        <dbReference type="EnsemblMetazoa" id="XP_022653088"/>
    </source>
</evidence>
<feature type="region of interest" description="Disordered" evidence="13">
    <location>
        <begin position="573"/>
        <end position="600"/>
    </location>
</feature>
<dbReference type="Proteomes" id="UP000594260">
    <property type="component" value="Unplaced"/>
</dbReference>
<dbReference type="PANTHER" id="PTHR22770">
    <property type="entry name" value="UBIQUITIN CONJUGATING ENZYME 7 INTERACTING PROTEIN-RELATED"/>
    <property type="match status" value="1"/>
</dbReference>
<dbReference type="InterPro" id="IPR000938">
    <property type="entry name" value="CAP-Gly_domain"/>
</dbReference>
<dbReference type="OMA" id="CKLMENE"/>
<dbReference type="PANTHER" id="PTHR22770:SF13">
    <property type="entry name" value="RING-TYPE DOMAIN-CONTAINING PROTEIN"/>
    <property type="match status" value="1"/>
</dbReference>
<keyword evidence="10" id="KW-0862">Zinc</keyword>
<dbReference type="PROSITE" id="PS50245">
    <property type="entry name" value="CAP_GLY_2"/>
    <property type="match status" value="1"/>
</dbReference>
<dbReference type="SMART" id="SM01052">
    <property type="entry name" value="CAP_GLY"/>
    <property type="match status" value="1"/>
</dbReference>
<dbReference type="InterPro" id="IPR036859">
    <property type="entry name" value="CAP-Gly_dom_sf"/>
</dbReference>
<feature type="compositionally biased region" description="Low complexity" evidence="13">
    <location>
        <begin position="260"/>
        <end position="273"/>
    </location>
</feature>
<dbReference type="InterPro" id="IPR047557">
    <property type="entry name" value="Rcat_RBR_HOIL1"/>
</dbReference>
<keyword evidence="5" id="KW-0808">Transferase</keyword>
<evidence type="ECO:0000256" key="8">
    <source>
        <dbReference type="ARBA" id="ARBA00022771"/>
    </source>
</evidence>
<feature type="domain" description="RING-type" evidence="17">
    <location>
        <begin position="1471"/>
        <end position="1699"/>
    </location>
</feature>
<keyword evidence="9" id="KW-0833">Ubl conjugation pathway</keyword>
<dbReference type="GO" id="GO:0097039">
    <property type="term" value="P:protein linear polyubiquitination"/>
    <property type="evidence" value="ECO:0007669"/>
    <property type="project" value="TreeGrafter"/>
</dbReference>
<dbReference type="Pfam" id="PF01302">
    <property type="entry name" value="CAP_GLY"/>
    <property type="match status" value="1"/>
</dbReference>
<dbReference type="SUPFAM" id="SSF74924">
    <property type="entry name" value="Cap-Gly domain"/>
    <property type="match status" value="1"/>
</dbReference>
<dbReference type="CDD" id="cd20358">
    <property type="entry name" value="Rcat_RBR_HOIL1"/>
    <property type="match status" value="1"/>
</dbReference>
<dbReference type="RefSeq" id="XP_022653087.1">
    <property type="nucleotide sequence ID" value="XM_022797352.1"/>
</dbReference>
<evidence type="ECO:0000256" key="6">
    <source>
        <dbReference type="ARBA" id="ARBA00022723"/>
    </source>
</evidence>
<feature type="compositionally biased region" description="Polar residues" evidence="13">
    <location>
        <begin position="1126"/>
        <end position="1170"/>
    </location>
</feature>
<dbReference type="InterPro" id="IPR027370">
    <property type="entry name" value="Znf-RING_euk"/>
</dbReference>
<feature type="region of interest" description="Disordered" evidence="13">
    <location>
        <begin position="399"/>
        <end position="427"/>
    </location>
</feature>
<feature type="compositionally biased region" description="Low complexity" evidence="13">
    <location>
        <begin position="573"/>
        <end position="592"/>
    </location>
</feature>
<dbReference type="Gene3D" id="2.30.30.190">
    <property type="entry name" value="CAP Gly-rich-like domain"/>
    <property type="match status" value="1"/>
</dbReference>
<dbReference type="SUPFAM" id="SSF57850">
    <property type="entry name" value="RING/U-box"/>
    <property type="match status" value="3"/>
</dbReference>
<feature type="domain" description="RING-type" evidence="15">
    <location>
        <begin position="1475"/>
        <end position="1520"/>
    </location>
</feature>
<dbReference type="InterPro" id="IPR017907">
    <property type="entry name" value="Znf_RING_CS"/>
</dbReference>
<evidence type="ECO:0000259" key="17">
    <source>
        <dbReference type="PROSITE" id="PS51873"/>
    </source>
</evidence>
<evidence type="ECO:0000256" key="13">
    <source>
        <dbReference type="SAM" id="MobiDB-lite"/>
    </source>
</evidence>
<keyword evidence="19" id="KW-1185">Reference proteome</keyword>
<evidence type="ECO:0000256" key="12">
    <source>
        <dbReference type="PROSITE-ProRule" id="PRU00175"/>
    </source>
</evidence>
<feature type="domain" description="CAP-Gly" evidence="16">
    <location>
        <begin position="59"/>
        <end position="95"/>
    </location>
</feature>
<keyword evidence="11" id="KW-0143">Chaperone</keyword>
<dbReference type="GO" id="GO:0043161">
    <property type="term" value="P:proteasome-mediated ubiquitin-dependent protein catabolic process"/>
    <property type="evidence" value="ECO:0007669"/>
    <property type="project" value="TreeGrafter"/>
</dbReference>
<organism evidence="18 19">
    <name type="scientific">Varroa destructor</name>
    <name type="common">Honeybee mite</name>
    <dbReference type="NCBI Taxonomy" id="109461"/>
    <lineage>
        <taxon>Eukaryota</taxon>
        <taxon>Metazoa</taxon>
        <taxon>Ecdysozoa</taxon>
        <taxon>Arthropoda</taxon>
        <taxon>Chelicerata</taxon>
        <taxon>Arachnida</taxon>
        <taxon>Acari</taxon>
        <taxon>Parasitiformes</taxon>
        <taxon>Mesostigmata</taxon>
        <taxon>Gamasina</taxon>
        <taxon>Dermanyssoidea</taxon>
        <taxon>Varroidae</taxon>
        <taxon>Varroa</taxon>
    </lineage>
</organism>
<keyword evidence="8 12" id="KW-0863">Zinc-finger</keyword>
<dbReference type="InterPro" id="IPR044066">
    <property type="entry name" value="TRIAD_supradom"/>
</dbReference>
<proteinExistence type="inferred from homology"/>
<dbReference type="EnsemblMetazoa" id="XM_022797353">
    <property type="protein sequence ID" value="XP_022653088"/>
    <property type="gene ID" value="LOC111246938"/>
</dbReference>